<dbReference type="AlphaFoldDB" id="A0A426VFX5"/>
<reference evidence="5 6" key="1">
    <citation type="submission" date="2018-12" db="EMBL/GenBank/DDBJ databases">
        <title>The whole draft genome of Aquabacterium sp. SJQ9.</title>
        <authorList>
            <person name="Sun L."/>
            <person name="Gao X."/>
            <person name="Chen W."/>
            <person name="Huang K."/>
        </authorList>
    </citation>
    <scope>NUCLEOTIDE SEQUENCE [LARGE SCALE GENOMIC DNA]</scope>
    <source>
        <strain evidence="5 6">SJQ9</strain>
    </source>
</reference>
<comment type="caution">
    <text evidence="5">The sequence shown here is derived from an EMBL/GenBank/DDBJ whole genome shotgun (WGS) entry which is preliminary data.</text>
</comment>
<keyword evidence="6" id="KW-1185">Reference proteome</keyword>
<dbReference type="OrthoDB" id="9058175at2"/>
<dbReference type="InterPro" id="IPR028082">
    <property type="entry name" value="Peripla_BP_I"/>
</dbReference>
<dbReference type="EMBL" id="RSED01000003">
    <property type="protein sequence ID" value="RRS05620.1"/>
    <property type="molecule type" value="Genomic_DNA"/>
</dbReference>
<dbReference type="RefSeq" id="WP_125242188.1">
    <property type="nucleotide sequence ID" value="NZ_RSED01000003.1"/>
</dbReference>
<accession>A0A426VFX5</accession>
<evidence type="ECO:0000313" key="5">
    <source>
        <dbReference type="EMBL" id="RRS05620.1"/>
    </source>
</evidence>
<dbReference type="Pfam" id="PF13458">
    <property type="entry name" value="Peripla_BP_6"/>
    <property type="match status" value="1"/>
</dbReference>
<evidence type="ECO:0000259" key="4">
    <source>
        <dbReference type="Pfam" id="PF13458"/>
    </source>
</evidence>
<organism evidence="5 6">
    <name type="scientific">Aquabacterium soli</name>
    <dbReference type="NCBI Taxonomy" id="2493092"/>
    <lineage>
        <taxon>Bacteria</taxon>
        <taxon>Pseudomonadati</taxon>
        <taxon>Pseudomonadota</taxon>
        <taxon>Betaproteobacteria</taxon>
        <taxon>Burkholderiales</taxon>
        <taxon>Aquabacterium</taxon>
    </lineage>
</organism>
<gene>
    <name evidence="5" type="ORF">EIP75_05360</name>
</gene>
<dbReference type="InterPro" id="IPR028081">
    <property type="entry name" value="Leu-bd"/>
</dbReference>
<protein>
    <submittedName>
        <fullName evidence="5">Amino acid ABC transporter substrate-binding protein</fullName>
    </submittedName>
</protein>
<comment type="similarity">
    <text evidence="1">Belongs to the leucine-binding protein family.</text>
</comment>
<dbReference type="PANTHER" id="PTHR30483:SF37">
    <property type="entry name" value="ABC TRANSPORTER SUBSTRATE-BINDING PROTEIN"/>
    <property type="match status" value="1"/>
</dbReference>
<dbReference type="SUPFAM" id="SSF53822">
    <property type="entry name" value="Periplasmic binding protein-like I"/>
    <property type="match status" value="1"/>
</dbReference>
<evidence type="ECO:0000256" key="2">
    <source>
        <dbReference type="ARBA" id="ARBA00022729"/>
    </source>
</evidence>
<proteinExistence type="inferred from homology"/>
<dbReference type="PANTHER" id="PTHR30483">
    <property type="entry name" value="LEUCINE-SPECIFIC-BINDING PROTEIN"/>
    <property type="match status" value="1"/>
</dbReference>
<feature type="signal peptide" evidence="3">
    <location>
        <begin position="1"/>
        <end position="28"/>
    </location>
</feature>
<evidence type="ECO:0000313" key="6">
    <source>
        <dbReference type="Proteomes" id="UP000269265"/>
    </source>
</evidence>
<dbReference type="Proteomes" id="UP000269265">
    <property type="component" value="Unassembled WGS sequence"/>
</dbReference>
<evidence type="ECO:0000256" key="1">
    <source>
        <dbReference type="ARBA" id="ARBA00010062"/>
    </source>
</evidence>
<name>A0A426VFX5_9BURK</name>
<feature type="domain" description="Leucine-binding protein" evidence="4">
    <location>
        <begin position="32"/>
        <end position="360"/>
    </location>
</feature>
<keyword evidence="2 3" id="KW-0732">Signal</keyword>
<evidence type="ECO:0000256" key="3">
    <source>
        <dbReference type="SAM" id="SignalP"/>
    </source>
</evidence>
<sequence length="392" mass="42013">MKTLNLRALAALASLTIGTFAASTSARAEEFTVGLQMPMTGAMARSGTAFTEGIQTAAEIFNKSNGKHKIKLVTVDDESNPAKAVSAVEKLASDGAVAIVGGFGSNLIGPASEAAAKQNLVYVTAGGVDDGLSRRGLKTFFRINNTAGYEKAVLALADELKVKSISIVYSTKEATTDLAHNLNKALSAKGVKVTEHAFDPAITDFKPIINKIKLRDKPEILFMSGYENDYIGILRAAKVLKPQVKAVVGVWSLATSKMWKDFPDLMPNVIGTSMLPFPVAYTSAEGKAFAETYQKKYNKEVDYLSQFGFVKAQILFEAIARAADAGTLKKGGIADEVRKTNRDTLIGRVTFDANGDNLNFTHRMGQHQNGKVVIVSPKAQATGNIVYPGVPW</sequence>
<dbReference type="InterPro" id="IPR051010">
    <property type="entry name" value="BCAA_transport"/>
</dbReference>
<dbReference type="Gene3D" id="3.40.50.2300">
    <property type="match status" value="2"/>
</dbReference>
<feature type="chain" id="PRO_5019027135" evidence="3">
    <location>
        <begin position="29"/>
        <end position="392"/>
    </location>
</feature>